<organism evidence="5 6">
    <name type="scientific">Stylonychia lemnae</name>
    <name type="common">Ciliate</name>
    <dbReference type="NCBI Taxonomy" id="5949"/>
    <lineage>
        <taxon>Eukaryota</taxon>
        <taxon>Sar</taxon>
        <taxon>Alveolata</taxon>
        <taxon>Ciliophora</taxon>
        <taxon>Intramacronucleata</taxon>
        <taxon>Spirotrichea</taxon>
        <taxon>Stichotrichia</taxon>
        <taxon>Sporadotrichida</taxon>
        <taxon>Oxytrichidae</taxon>
        <taxon>Stylonychinae</taxon>
        <taxon>Stylonychia</taxon>
    </lineage>
</organism>
<evidence type="ECO:0000259" key="3">
    <source>
        <dbReference type="Pfam" id="PF02714"/>
    </source>
</evidence>
<evidence type="ECO:0008006" key="7">
    <source>
        <dbReference type="Google" id="ProtNLM"/>
    </source>
</evidence>
<dbReference type="OrthoDB" id="365492at2759"/>
<keyword evidence="2" id="KW-1133">Transmembrane helix</keyword>
<feature type="transmembrane region" description="Helical" evidence="2">
    <location>
        <begin position="557"/>
        <end position="579"/>
    </location>
</feature>
<dbReference type="InterPro" id="IPR045122">
    <property type="entry name" value="Csc1-like"/>
</dbReference>
<dbReference type="Pfam" id="PF14703">
    <property type="entry name" value="PHM7_cyt"/>
    <property type="match status" value="1"/>
</dbReference>
<accession>A0A078AEA4</accession>
<evidence type="ECO:0000256" key="2">
    <source>
        <dbReference type="SAM" id="Phobius"/>
    </source>
</evidence>
<evidence type="ECO:0000313" key="5">
    <source>
        <dbReference type="EMBL" id="CDW80530.1"/>
    </source>
</evidence>
<feature type="region of interest" description="Disordered" evidence="1">
    <location>
        <begin position="1005"/>
        <end position="1030"/>
    </location>
</feature>
<feature type="transmembrane region" description="Helical" evidence="2">
    <location>
        <begin position="199"/>
        <end position="217"/>
    </location>
</feature>
<evidence type="ECO:0000313" key="6">
    <source>
        <dbReference type="Proteomes" id="UP000039865"/>
    </source>
</evidence>
<dbReference type="GO" id="GO:0005886">
    <property type="term" value="C:plasma membrane"/>
    <property type="evidence" value="ECO:0007669"/>
    <property type="project" value="TreeGrafter"/>
</dbReference>
<feature type="transmembrane region" description="Helical" evidence="2">
    <location>
        <begin position="781"/>
        <end position="801"/>
    </location>
</feature>
<feature type="transmembrane region" description="Helical" evidence="2">
    <location>
        <begin position="246"/>
        <end position="266"/>
    </location>
</feature>
<dbReference type="Pfam" id="PF02714">
    <property type="entry name" value="RSN1_7TM"/>
    <property type="match status" value="1"/>
</dbReference>
<feature type="transmembrane region" description="Helical" evidence="2">
    <location>
        <begin position="691"/>
        <end position="712"/>
    </location>
</feature>
<feature type="transmembrane region" description="Helical" evidence="2">
    <location>
        <begin position="517"/>
        <end position="537"/>
    </location>
</feature>
<dbReference type="PANTHER" id="PTHR13018">
    <property type="entry name" value="PROBABLE MEMBRANE PROTEIN DUF221-RELATED"/>
    <property type="match status" value="1"/>
</dbReference>
<feature type="domain" description="CSC1/OSCA1-like cytosolic" evidence="4">
    <location>
        <begin position="292"/>
        <end position="463"/>
    </location>
</feature>
<dbReference type="EMBL" id="CCKQ01009064">
    <property type="protein sequence ID" value="CDW80530.1"/>
    <property type="molecule type" value="Genomic_DNA"/>
</dbReference>
<keyword evidence="6" id="KW-1185">Reference proteome</keyword>
<gene>
    <name evidence="5" type="primary">Contig6430.g301</name>
    <name evidence="5" type="ORF">STYLEM_9531</name>
</gene>
<dbReference type="Proteomes" id="UP000039865">
    <property type="component" value="Unassembled WGS sequence"/>
</dbReference>
<feature type="transmembrane region" description="Helical" evidence="2">
    <location>
        <begin position="752"/>
        <end position="775"/>
    </location>
</feature>
<name>A0A078AEA4_STYLE</name>
<dbReference type="InParanoid" id="A0A078AEA4"/>
<dbReference type="GO" id="GO:0005227">
    <property type="term" value="F:calcium-activated cation channel activity"/>
    <property type="evidence" value="ECO:0007669"/>
    <property type="project" value="InterPro"/>
</dbReference>
<keyword evidence="2" id="KW-0812">Transmembrane</keyword>
<dbReference type="InterPro" id="IPR027815">
    <property type="entry name" value="CSC1/OSCA1-like_cyt"/>
</dbReference>
<dbReference type="InterPro" id="IPR003864">
    <property type="entry name" value="CSC1/OSCA1-like_7TM"/>
</dbReference>
<evidence type="ECO:0000256" key="1">
    <source>
        <dbReference type="SAM" id="MobiDB-lite"/>
    </source>
</evidence>
<dbReference type="AlphaFoldDB" id="A0A078AEA4"/>
<evidence type="ECO:0000259" key="4">
    <source>
        <dbReference type="Pfam" id="PF14703"/>
    </source>
</evidence>
<feature type="compositionally biased region" description="Polar residues" evidence="1">
    <location>
        <begin position="1008"/>
        <end position="1030"/>
    </location>
</feature>
<dbReference type="PANTHER" id="PTHR13018:SF5">
    <property type="entry name" value="RE44586P"/>
    <property type="match status" value="1"/>
</dbReference>
<reference evidence="5 6" key="1">
    <citation type="submission" date="2014-06" db="EMBL/GenBank/DDBJ databases">
        <authorList>
            <person name="Swart Estienne"/>
        </authorList>
    </citation>
    <scope>NUCLEOTIDE SEQUENCE [LARGE SCALE GENOMIC DNA]</scope>
    <source>
        <strain evidence="5 6">130c</strain>
    </source>
</reference>
<feature type="transmembrane region" description="Helical" evidence="2">
    <location>
        <begin position="644"/>
        <end position="663"/>
    </location>
</feature>
<keyword evidence="2" id="KW-0472">Membrane</keyword>
<feature type="transmembrane region" description="Helical" evidence="2">
    <location>
        <begin position="477"/>
        <end position="497"/>
    </location>
</feature>
<feature type="domain" description="CSC1/OSCA1-like 7TM region" evidence="3">
    <location>
        <begin position="525"/>
        <end position="768"/>
    </location>
</feature>
<sequence length="1030" mass="118921">MDIETTSLASMLITNCLILSGVLVYLAFYYKWDNKSYDDLVENQASRYNKNGGIEGEIYLGEGASNIESLLGKDESGMQYLASGAQGSRRVDRNPLSQDLDLTSIPSRFPGGVGGSIYSHRHSIITYDRANSFLNFGVSGRYQASHQSEYNYNEDTQGKEDLGEAEQLVVERPRSWKQLFKTLYSVDEYDLFKLQNADGYFYLLFLKYSTGLFAIILHDSKFNYILTDIKSLDKLTISDSLQNPQVVMVVVIFTVIFTILAYFMIIKFSQKMSTFQFAPQNEYLDNFAAIHSIMIRGVNKKLGSDVANQMIRKVFEERFGPNKVVRVQTVRNTDNVQHLFRRRQIYQRRYNHYKNQNNLQNYKDMIIIGSRLRCNRKIVDAEEYFLKKFEQVEVEWQLLKQKALTANTGVSFVSFRDKDCVSETIDEIDIVKTTLIGKDHYEQLHIQNWEVEQAHSAGDIIWTEINKGKTRSWPVRLLLSFLPTTLSGVTVFGLVYIDQTLKYDTLLSLTVFFKYGISLFLCLFNYYILPQIIFKVVQLERNELKSAKEQSFVTKNIILMIMNSLIFPFIASSIFTSILDHVHELGPASQSPKIPKNVITQTDQDVTNKMRLNDQTNIQLLFSSQLDNEINEFMARCISNSQEFFSRYLLQVLLIFICWQLFVKPKKIIKAFHQVLASGQKYKFKHWFYDIGFRNSVAVSLFIFTLFFSITVPLILPFATAIFFLMYYVEKYNLIYIYPIDFESKGMYRKSLIFYSIIGIIIFQLEMFVISGSVLSKRFNIYLFAFLIIQAMVVFTVFEFIRKPWEGKELEIEKAIQQQANNIFDTISYYDDFEPTLKDNIDGNSTIDVRQQQDKLAQQAGKIQEINYRNEKINVLSSAYDNPLEIFLFENYGENNYGYNVDEELLNVVTSPKGSQGNIGQRTSRGYSIPQRSTLSQGQTDGKMFNFPDDGGSTANLEEGEQMFADGNKKIMRTPNLGRLASANIMGQINTDQFDSARKHSAFRRESNVMNGRNSHNFSKSPTRIDSQKN</sequence>
<feature type="transmembrane region" description="Helical" evidence="2">
    <location>
        <begin position="12"/>
        <end position="30"/>
    </location>
</feature>
<proteinExistence type="predicted"/>
<protein>
    <recommendedName>
        <fullName evidence="7">Integral membrane protein</fullName>
    </recommendedName>
</protein>